<keyword evidence="6 7" id="KW-0413">Isomerase</keyword>
<evidence type="ECO:0000256" key="3">
    <source>
        <dbReference type="ARBA" id="ARBA00008397"/>
    </source>
</evidence>
<dbReference type="HAMAP" id="MF_00675">
    <property type="entry name" value="UxaC"/>
    <property type="match status" value="1"/>
</dbReference>
<dbReference type="AlphaFoldDB" id="V7I8Y8"/>
<sequence length="462" mass="53108">MPDHFMLNSDTAVTLYERFAKNAPIYDYHCHLSAKEIYEDKKFNDITSIWLQFDHYKWRALRYAGVPEKYITGDAPGIDKFKMWGKTCGRLIGSPLYHWANMELQKYFDIKESLNEKNAAEIYNFCNRKIRREELSPVKMISDSNVKLICTTDDPLDDLAYHKLIKEKGYTFKVLPTFRPDRAFKVTQPGYIEYLNELSEVSGTQVESYESFLEAMSRRIAYFKDAGCLLSDHSLEIVTATTQDDTEVSHIFDKVLSGYAVTFEEAEKFKNQTMVHLAGLYTKYGLVMQLHIGALRNNNIKMFEVLGADAGFDIMNDQSIAIPMSNLLGAMDLKNQLPKTILYTLNAKDNLVLSTLPHCFAVDATPGKIQHGAPWWFNDHKEGFMDHFQSIANQGMLADYIGMLTDSRSFLSYVRHDYFRRILCDYVGNLVETGQFDNDLDTLKDIVEGICYKNIINYLGVE</sequence>
<gene>
    <name evidence="7" type="primary">uxaC</name>
    <name evidence="8" type="ORF">T472_0201745</name>
</gene>
<dbReference type="PANTHER" id="PTHR30068">
    <property type="entry name" value="URONATE ISOMERASE"/>
    <property type="match status" value="1"/>
</dbReference>
<dbReference type="GO" id="GO:0008880">
    <property type="term" value="F:glucuronate isomerase activity"/>
    <property type="evidence" value="ECO:0007669"/>
    <property type="project" value="UniProtKB-UniRule"/>
</dbReference>
<evidence type="ECO:0000256" key="1">
    <source>
        <dbReference type="ARBA" id="ARBA00001165"/>
    </source>
</evidence>
<dbReference type="SUPFAM" id="SSF51556">
    <property type="entry name" value="Metallo-dependent hydrolases"/>
    <property type="match status" value="1"/>
</dbReference>
<protein>
    <recommendedName>
        <fullName evidence="5 7">Uronate isomerase</fullName>
        <ecNumber evidence="4 7">5.3.1.12</ecNumber>
    </recommendedName>
    <alternativeName>
        <fullName evidence="7">Glucuronate isomerase</fullName>
    </alternativeName>
    <alternativeName>
        <fullName evidence="7">Uronic isomerase</fullName>
    </alternativeName>
</protein>
<dbReference type="GO" id="GO:0019698">
    <property type="term" value="P:D-galacturonate catabolic process"/>
    <property type="evidence" value="ECO:0007669"/>
    <property type="project" value="TreeGrafter"/>
</dbReference>
<evidence type="ECO:0000313" key="9">
    <source>
        <dbReference type="Proteomes" id="UP000017747"/>
    </source>
</evidence>
<dbReference type="EC" id="5.3.1.12" evidence="4 7"/>
<dbReference type="Pfam" id="PF02614">
    <property type="entry name" value="UxaC"/>
    <property type="match status" value="1"/>
</dbReference>
<comment type="pathway">
    <text evidence="2 7">Carbohydrate metabolism; pentose and glucuronate interconversion.</text>
</comment>
<comment type="catalytic activity">
    <reaction evidence="7">
        <text>aldehydo-D-galacturonate = keto-D-tagaturonate</text>
        <dbReference type="Rhea" id="RHEA:27702"/>
        <dbReference type="ChEBI" id="CHEBI:12952"/>
        <dbReference type="ChEBI" id="CHEBI:17886"/>
    </reaction>
</comment>
<keyword evidence="9" id="KW-1185">Reference proteome</keyword>
<comment type="caution">
    <text evidence="8">The sequence shown here is derived from an EMBL/GenBank/DDBJ whole genome shotgun (WGS) entry which is preliminary data.</text>
</comment>
<evidence type="ECO:0000256" key="6">
    <source>
        <dbReference type="ARBA" id="ARBA00023235"/>
    </source>
</evidence>
<evidence type="ECO:0000256" key="4">
    <source>
        <dbReference type="ARBA" id="ARBA00012546"/>
    </source>
</evidence>
<organism evidence="8 9">
    <name type="scientific">Youngiibacter fragilis 232.1</name>
    <dbReference type="NCBI Taxonomy" id="994573"/>
    <lineage>
        <taxon>Bacteria</taxon>
        <taxon>Bacillati</taxon>
        <taxon>Bacillota</taxon>
        <taxon>Clostridia</taxon>
        <taxon>Eubacteriales</taxon>
        <taxon>Clostridiaceae</taxon>
        <taxon>Youngiibacter</taxon>
    </lineage>
</organism>
<dbReference type="PANTHER" id="PTHR30068:SF4">
    <property type="entry name" value="URONATE ISOMERASE"/>
    <property type="match status" value="1"/>
</dbReference>
<dbReference type="InterPro" id="IPR003766">
    <property type="entry name" value="Uronate_isomerase"/>
</dbReference>
<reference evidence="8 9" key="1">
    <citation type="journal article" date="2014" name="Genome Announc.">
        <title>Genome Sequence of Youngiibacter fragilis, the Type Strain of the Genus Youngiibacter.</title>
        <authorList>
            <person name="Wawrik C.B."/>
            <person name="Callaghan A.V."/>
            <person name="Stamps B.W."/>
            <person name="Wawrik B."/>
        </authorList>
    </citation>
    <scope>NUCLEOTIDE SEQUENCE [LARGE SCALE GENOMIC DNA]</scope>
    <source>
        <strain evidence="8 9">232.1</strain>
    </source>
</reference>
<dbReference type="GO" id="GO:0042840">
    <property type="term" value="P:D-glucuronate catabolic process"/>
    <property type="evidence" value="ECO:0007669"/>
    <property type="project" value="TreeGrafter"/>
</dbReference>
<dbReference type="InterPro" id="IPR032466">
    <property type="entry name" value="Metal_Hydrolase"/>
</dbReference>
<dbReference type="NCBIfam" id="NF002794">
    <property type="entry name" value="PRK02925.1"/>
    <property type="match status" value="1"/>
</dbReference>
<dbReference type="Proteomes" id="UP000017747">
    <property type="component" value="Unassembled WGS sequence"/>
</dbReference>
<accession>V7I8Y8</accession>
<dbReference type="RefSeq" id="WP_023384844.1">
    <property type="nucleotide sequence ID" value="NZ_AXUN02000027.1"/>
</dbReference>
<dbReference type="Gene3D" id="1.10.2020.10">
    <property type="entry name" value="uronate isomerase, domain 2, chain A"/>
    <property type="match status" value="1"/>
</dbReference>
<proteinExistence type="inferred from homology"/>
<evidence type="ECO:0000313" key="8">
    <source>
        <dbReference type="EMBL" id="ETA82323.1"/>
    </source>
</evidence>
<dbReference type="PATRIC" id="fig|994573.3.peg.328"/>
<evidence type="ECO:0000256" key="5">
    <source>
        <dbReference type="ARBA" id="ARBA00020555"/>
    </source>
</evidence>
<dbReference type="eggNOG" id="COG1904">
    <property type="taxonomic scope" value="Bacteria"/>
</dbReference>
<dbReference type="UniPathway" id="UPA00246"/>
<name>V7I8Y8_9CLOT</name>
<evidence type="ECO:0000256" key="7">
    <source>
        <dbReference type="HAMAP-Rule" id="MF_00675"/>
    </source>
</evidence>
<dbReference type="EMBL" id="AXUN02000027">
    <property type="protein sequence ID" value="ETA82323.1"/>
    <property type="molecule type" value="Genomic_DNA"/>
</dbReference>
<dbReference type="STRING" id="994573.T472_0201745"/>
<comment type="catalytic activity">
    <reaction evidence="1 7">
        <text>D-glucuronate = D-fructuronate</text>
        <dbReference type="Rhea" id="RHEA:13049"/>
        <dbReference type="ChEBI" id="CHEBI:58720"/>
        <dbReference type="ChEBI" id="CHEBI:59863"/>
        <dbReference type="EC" id="5.3.1.12"/>
    </reaction>
</comment>
<dbReference type="Gene3D" id="3.20.20.140">
    <property type="entry name" value="Metal-dependent hydrolases"/>
    <property type="match status" value="1"/>
</dbReference>
<evidence type="ECO:0000256" key="2">
    <source>
        <dbReference type="ARBA" id="ARBA00004892"/>
    </source>
</evidence>
<comment type="similarity">
    <text evidence="3 7">Belongs to the metallo-dependent hydrolases superfamily. Uronate isomerase family.</text>
</comment>